<reference evidence="2" key="1">
    <citation type="submission" date="2022-04" db="EMBL/GenBank/DDBJ databases">
        <title>A functionally conserved STORR gene fusion in Papaver species that diverged 16.8 million years ago.</title>
        <authorList>
            <person name="Catania T."/>
        </authorList>
    </citation>
    <scope>NUCLEOTIDE SEQUENCE</scope>
    <source>
        <strain evidence="2">S-188037</strain>
    </source>
</reference>
<dbReference type="Pfam" id="PF00646">
    <property type="entry name" value="F-box"/>
    <property type="match status" value="1"/>
</dbReference>
<dbReference type="InterPro" id="IPR036047">
    <property type="entry name" value="F-box-like_dom_sf"/>
</dbReference>
<dbReference type="Proteomes" id="UP001202328">
    <property type="component" value="Unassembled WGS sequence"/>
</dbReference>
<dbReference type="SUPFAM" id="SSF81383">
    <property type="entry name" value="F-box domain"/>
    <property type="match status" value="1"/>
</dbReference>
<gene>
    <name evidence="2" type="ORF">MKW98_029814</name>
</gene>
<name>A0AAD4TJJ9_9MAGN</name>
<dbReference type="PROSITE" id="PS50181">
    <property type="entry name" value="FBOX"/>
    <property type="match status" value="1"/>
</dbReference>
<evidence type="ECO:0000313" key="3">
    <source>
        <dbReference type="Proteomes" id="UP001202328"/>
    </source>
</evidence>
<sequence>MNVTREIKRGDHVSRVRAKGSKEEIEIKDLETERRRDVVFSNLLLCRHHRSLADADGNEHYGIIVASRASSLLFDDEGILCEILSRLPVRSILRFKSVCKRWLSLIKHNAYFINLHFTRSQSRPNILFITPSQKKIDGGDGYWYQPNKTPRQCIFLADISSVLEGSSSSSFNSGEPKEAIIRNVRMTADDDWFVYDLVLKPVNGLVCFVDREAAAVRIYNVSTREETQWIKSTLIEEEKNRYAKEDGTIEINHWFPIYQFGFDPRTMQHKVFCFWRLSTTQSFLGRTCESQSYASWEALTVGHDTKWRRISVVASDDNKMNLDEVVPQLDMGSCRVYANGIIYWLMNSMNHGDIYDTEVIVAFDVGSEKYRVIPIPNFILDEPREKSFFSPIAMLELNGRVALTYRMSPFHLKLWILDDGADKKIENCHGNDRNWSAESVKLPFHCYPSFVNFHAVEGTDQIVFECYDDLQRNLKSVSLYSYDRNKKTLTKIKIDGISLFPLHYSRSVFTTFTESLFLLH</sequence>
<dbReference type="PANTHER" id="PTHR31111">
    <property type="entry name" value="BNAA05G37150D PROTEIN-RELATED"/>
    <property type="match status" value="1"/>
</dbReference>
<evidence type="ECO:0000313" key="2">
    <source>
        <dbReference type="EMBL" id="KAI3959777.1"/>
    </source>
</evidence>
<dbReference type="InterPro" id="IPR001810">
    <property type="entry name" value="F-box_dom"/>
</dbReference>
<dbReference type="InterPro" id="IPR013187">
    <property type="entry name" value="F-box-assoc_dom_typ3"/>
</dbReference>
<dbReference type="EMBL" id="JAJJMB010000969">
    <property type="protein sequence ID" value="KAI3959777.1"/>
    <property type="molecule type" value="Genomic_DNA"/>
</dbReference>
<protein>
    <recommendedName>
        <fullName evidence="1">F-box domain-containing protein</fullName>
    </recommendedName>
</protein>
<evidence type="ECO:0000259" key="1">
    <source>
        <dbReference type="PROSITE" id="PS50181"/>
    </source>
</evidence>
<dbReference type="AlphaFoldDB" id="A0AAD4TJJ9"/>
<comment type="caution">
    <text evidence="2">The sequence shown here is derived from an EMBL/GenBank/DDBJ whole genome shotgun (WGS) entry which is preliminary data.</text>
</comment>
<dbReference type="Gene3D" id="1.20.1280.50">
    <property type="match status" value="1"/>
</dbReference>
<feature type="domain" description="F-box" evidence="1">
    <location>
        <begin position="69"/>
        <end position="115"/>
    </location>
</feature>
<dbReference type="Pfam" id="PF08268">
    <property type="entry name" value="FBA_3"/>
    <property type="match status" value="1"/>
</dbReference>
<keyword evidence="3" id="KW-1185">Reference proteome</keyword>
<proteinExistence type="predicted"/>
<dbReference type="SMART" id="SM00256">
    <property type="entry name" value="FBOX"/>
    <property type="match status" value="1"/>
</dbReference>
<dbReference type="InterPro" id="IPR017451">
    <property type="entry name" value="F-box-assoc_interact_dom"/>
</dbReference>
<dbReference type="NCBIfam" id="TIGR01640">
    <property type="entry name" value="F_box_assoc_1"/>
    <property type="match status" value="1"/>
</dbReference>
<accession>A0AAD4TJJ9</accession>
<dbReference type="PANTHER" id="PTHR31111:SF136">
    <property type="entry name" value="F-BOX ASSOCIATED DOMAIN-CONTAINING PROTEIN"/>
    <property type="match status" value="1"/>
</dbReference>
<organism evidence="2 3">
    <name type="scientific">Papaver atlanticum</name>
    <dbReference type="NCBI Taxonomy" id="357466"/>
    <lineage>
        <taxon>Eukaryota</taxon>
        <taxon>Viridiplantae</taxon>
        <taxon>Streptophyta</taxon>
        <taxon>Embryophyta</taxon>
        <taxon>Tracheophyta</taxon>
        <taxon>Spermatophyta</taxon>
        <taxon>Magnoliopsida</taxon>
        <taxon>Ranunculales</taxon>
        <taxon>Papaveraceae</taxon>
        <taxon>Papaveroideae</taxon>
        <taxon>Papaver</taxon>
    </lineage>
</organism>